<gene>
    <name evidence="3" type="ORF">D915_007512</name>
</gene>
<keyword evidence="4" id="KW-1185">Reference proteome</keyword>
<accession>A0A4E0R828</accession>
<dbReference type="Proteomes" id="UP000230066">
    <property type="component" value="Unassembled WGS sequence"/>
</dbReference>
<feature type="region of interest" description="Disordered" evidence="1">
    <location>
        <begin position="252"/>
        <end position="316"/>
    </location>
</feature>
<reference evidence="3" key="1">
    <citation type="submission" date="2019-03" db="EMBL/GenBank/DDBJ databases">
        <title>Improved annotation for the trematode Fasciola hepatica.</title>
        <authorList>
            <person name="Choi Y.-J."/>
            <person name="Martin J."/>
            <person name="Mitreva M."/>
        </authorList>
    </citation>
    <scope>NUCLEOTIDE SEQUENCE [LARGE SCALE GENOMIC DNA]</scope>
</reference>
<feature type="compositionally biased region" description="Polar residues" evidence="1">
    <location>
        <begin position="200"/>
        <end position="216"/>
    </location>
</feature>
<feature type="compositionally biased region" description="Basic and acidic residues" evidence="1">
    <location>
        <begin position="42"/>
        <end position="56"/>
    </location>
</feature>
<comment type="caution">
    <text evidence="3">The sequence shown here is derived from an EMBL/GenBank/DDBJ whole genome shotgun (WGS) entry which is preliminary data.</text>
</comment>
<proteinExistence type="predicted"/>
<feature type="compositionally biased region" description="Polar residues" evidence="1">
    <location>
        <begin position="224"/>
        <end position="233"/>
    </location>
</feature>
<feature type="compositionally biased region" description="Polar residues" evidence="1">
    <location>
        <begin position="252"/>
        <end position="270"/>
    </location>
</feature>
<feature type="region of interest" description="Disordered" evidence="1">
    <location>
        <begin position="149"/>
        <end position="233"/>
    </location>
</feature>
<evidence type="ECO:0000256" key="2">
    <source>
        <dbReference type="SAM" id="Phobius"/>
    </source>
</evidence>
<sequence length="419" mass="45628">MGIGHGGNRRTINTLLIPLFALVMFGADFAVYGLPTGEEKHELNAVPSNKKEHPEESQNVAQNEIEAGNKADTSVNSVEKKSNDRVPTNDAKKEENMKTTNPESVNANNIDNKSVAPTSLTETGISKESSKLLTISNDSPSISVSKISAVAPDSVKSSASSVQNPSAEGKMHESRPWEQTDESKTQKKKIDEDMKPSANIAGSDSFNNLAESYKTSNQKDKDPSSVNGNKTSSVSSVVAETIKNISLPNTVSKEQENAVKTSGNLNLRTNANKEVDKTVDGQSEVDLSAGKAVSTKEKNKIQIQDPRGSSGDPSFPLANSNSWSLGQSKNARQFKNTRGFVFKAMGEPNFQPQDQSTQAGLHGIALEYLLMLLCVIVIAILLVWRKFWYAVCTTWFPRSHNQNVPINAYKVGYRPLNRN</sequence>
<feature type="compositionally biased region" description="Polar residues" evidence="1">
    <location>
        <begin position="98"/>
        <end position="125"/>
    </location>
</feature>
<keyword evidence="2" id="KW-1133">Transmembrane helix</keyword>
<feature type="compositionally biased region" description="Polar residues" evidence="1">
    <location>
        <begin position="155"/>
        <end position="166"/>
    </location>
</feature>
<keyword evidence="2" id="KW-0812">Transmembrane</keyword>
<evidence type="ECO:0000313" key="4">
    <source>
        <dbReference type="Proteomes" id="UP000230066"/>
    </source>
</evidence>
<evidence type="ECO:0000256" key="1">
    <source>
        <dbReference type="SAM" id="MobiDB-lite"/>
    </source>
</evidence>
<keyword evidence="2" id="KW-0472">Membrane</keyword>
<feature type="transmembrane region" description="Helical" evidence="2">
    <location>
        <begin position="365"/>
        <end position="384"/>
    </location>
</feature>
<dbReference type="AlphaFoldDB" id="A0A4E0R828"/>
<feature type="transmembrane region" description="Helical" evidence="2">
    <location>
        <begin position="12"/>
        <end position="34"/>
    </location>
</feature>
<organism evidence="3 4">
    <name type="scientific">Fasciola hepatica</name>
    <name type="common">Liver fluke</name>
    <dbReference type="NCBI Taxonomy" id="6192"/>
    <lineage>
        <taxon>Eukaryota</taxon>
        <taxon>Metazoa</taxon>
        <taxon>Spiralia</taxon>
        <taxon>Lophotrochozoa</taxon>
        <taxon>Platyhelminthes</taxon>
        <taxon>Trematoda</taxon>
        <taxon>Digenea</taxon>
        <taxon>Plagiorchiida</taxon>
        <taxon>Echinostomata</taxon>
        <taxon>Echinostomatoidea</taxon>
        <taxon>Fasciolidae</taxon>
        <taxon>Fasciola</taxon>
    </lineage>
</organism>
<protein>
    <submittedName>
        <fullName evidence="3">Uncharacterized protein</fullName>
    </submittedName>
</protein>
<name>A0A4E0R828_FASHE</name>
<evidence type="ECO:0000313" key="3">
    <source>
        <dbReference type="EMBL" id="THD21891.1"/>
    </source>
</evidence>
<feature type="compositionally biased region" description="Basic and acidic residues" evidence="1">
    <location>
        <begin position="169"/>
        <end position="195"/>
    </location>
</feature>
<dbReference type="EMBL" id="JXXN02003158">
    <property type="protein sequence ID" value="THD21891.1"/>
    <property type="molecule type" value="Genomic_DNA"/>
</dbReference>
<feature type="region of interest" description="Disordered" evidence="1">
    <location>
        <begin position="42"/>
        <end position="125"/>
    </location>
</feature>